<dbReference type="GO" id="GO:0045454">
    <property type="term" value="P:cell redox homeostasis"/>
    <property type="evidence" value="ECO:0007669"/>
    <property type="project" value="TreeGrafter"/>
</dbReference>
<evidence type="ECO:0000256" key="3">
    <source>
        <dbReference type="ARBA" id="ARBA00013017"/>
    </source>
</evidence>
<comment type="similarity">
    <text evidence="10">Belongs to the peroxiredoxin family. BCP/PrxQ subfamily.</text>
</comment>
<dbReference type="PROSITE" id="PS51352">
    <property type="entry name" value="THIOREDOXIN_2"/>
    <property type="match status" value="1"/>
</dbReference>
<organism evidence="14 15">
    <name type="scientific">Cylindrospermopsis raciborskii CENA303</name>
    <dbReference type="NCBI Taxonomy" id="1170769"/>
    <lineage>
        <taxon>Bacteria</taxon>
        <taxon>Bacillati</taxon>
        <taxon>Cyanobacteriota</taxon>
        <taxon>Cyanophyceae</taxon>
        <taxon>Nostocales</taxon>
        <taxon>Aphanizomenonaceae</taxon>
        <taxon>Cylindrospermopsis</taxon>
    </lineage>
</organism>
<keyword evidence="8" id="KW-0676">Redox-active center</keyword>
<evidence type="ECO:0000256" key="11">
    <source>
        <dbReference type="ARBA" id="ARBA00041373"/>
    </source>
</evidence>
<comment type="function">
    <text evidence="1">Thiol-specific peroxidase that catalyzes the reduction of hydrogen peroxide and organic hydroperoxides to water and alcohols, respectively. Plays a role in cell protection against oxidative stress by detoxifying peroxides and as sensor of hydrogen peroxide-mediated signaling events.</text>
</comment>
<dbReference type="FunFam" id="3.40.30.10:FF:000007">
    <property type="entry name" value="Thioredoxin-dependent thiol peroxidase"/>
    <property type="match status" value="1"/>
</dbReference>
<evidence type="ECO:0000256" key="6">
    <source>
        <dbReference type="ARBA" id="ARBA00023002"/>
    </source>
</evidence>
<dbReference type="EMBL" id="NBYN01000059">
    <property type="protein sequence ID" value="OSO88179.1"/>
    <property type="molecule type" value="Genomic_DNA"/>
</dbReference>
<comment type="subunit">
    <text evidence="2">Monomer.</text>
</comment>
<evidence type="ECO:0000256" key="4">
    <source>
        <dbReference type="ARBA" id="ARBA00022559"/>
    </source>
</evidence>
<dbReference type="CDD" id="cd03017">
    <property type="entry name" value="PRX_BCP"/>
    <property type="match status" value="1"/>
</dbReference>
<evidence type="ECO:0000256" key="9">
    <source>
        <dbReference type="ARBA" id="ARBA00032824"/>
    </source>
</evidence>
<keyword evidence="7" id="KW-1015">Disulfide bond</keyword>
<dbReference type="AlphaFoldDB" id="A0A1X4G3S8"/>
<keyword evidence="6" id="KW-0560">Oxidoreductase</keyword>
<protein>
    <recommendedName>
        <fullName evidence="3">thioredoxin-dependent peroxiredoxin</fullName>
        <ecNumber evidence="3">1.11.1.24</ecNumber>
    </recommendedName>
    <alternativeName>
        <fullName evidence="11">Bacterioferritin comigratory protein</fullName>
    </alternativeName>
    <alternativeName>
        <fullName evidence="9">Thioredoxin peroxidase</fullName>
    </alternativeName>
</protein>
<evidence type="ECO:0000256" key="2">
    <source>
        <dbReference type="ARBA" id="ARBA00011245"/>
    </source>
</evidence>
<dbReference type="Gene3D" id="3.40.30.10">
    <property type="entry name" value="Glutaredoxin"/>
    <property type="match status" value="1"/>
</dbReference>
<dbReference type="InterPro" id="IPR050924">
    <property type="entry name" value="Peroxiredoxin_BCP/PrxQ"/>
</dbReference>
<evidence type="ECO:0000313" key="15">
    <source>
        <dbReference type="Proteomes" id="UP000192997"/>
    </source>
</evidence>
<accession>A0A1X4G3S8</accession>
<dbReference type="GO" id="GO:0034599">
    <property type="term" value="P:cellular response to oxidative stress"/>
    <property type="evidence" value="ECO:0007669"/>
    <property type="project" value="TreeGrafter"/>
</dbReference>
<dbReference type="RefSeq" id="WP_009343704.1">
    <property type="nucleotide sequence ID" value="NZ_NBYN01000059.1"/>
</dbReference>
<keyword evidence="4" id="KW-0575">Peroxidase</keyword>
<evidence type="ECO:0000256" key="8">
    <source>
        <dbReference type="ARBA" id="ARBA00023284"/>
    </source>
</evidence>
<evidence type="ECO:0000256" key="1">
    <source>
        <dbReference type="ARBA" id="ARBA00003330"/>
    </source>
</evidence>
<feature type="domain" description="Thioredoxin" evidence="13">
    <location>
        <begin position="44"/>
        <end position="190"/>
    </location>
</feature>
<evidence type="ECO:0000259" key="13">
    <source>
        <dbReference type="PROSITE" id="PS51352"/>
    </source>
</evidence>
<evidence type="ECO:0000256" key="5">
    <source>
        <dbReference type="ARBA" id="ARBA00022862"/>
    </source>
</evidence>
<comment type="catalytic activity">
    <reaction evidence="12">
        <text>a hydroperoxide + [thioredoxin]-dithiol = an alcohol + [thioredoxin]-disulfide + H2O</text>
        <dbReference type="Rhea" id="RHEA:62620"/>
        <dbReference type="Rhea" id="RHEA-COMP:10698"/>
        <dbReference type="Rhea" id="RHEA-COMP:10700"/>
        <dbReference type="ChEBI" id="CHEBI:15377"/>
        <dbReference type="ChEBI" id="CHEBI:29950"/>
        <dbReference type="ChEBI" id="CHEBI:30879"/>
        <dbReference type="ChEBI" id="CHEBI:35924"/>
        <dbReference type="ChEBI" id="CHEBI:50058"/>
        <dbReference type="EC" id="1.11.1.24"/>
    </reaction>
</comment>
<evidence type="ECO:0000313" key="14">
    <source>
        <dbReference type="EMBL" id="OSO88179.1"/>
    </source>
</evidence>
<proteinExistence type="inferred from homology"/>
<sequence>MITLIYRRNLTRILILTFFSLMTWLNFTPPDITPTAIALGGKLPAVNQLAPNFTLPTNTGEGKISLADFRGHWVILYFYPKDFTSGCTIEARRFQQDLPKYLEKNTRIVGVSADSVDSHAKFCDSQGLKFPLLADTDGAVSKAYGSWIGFFSMRHTFIIDPQGTLREIFLGVNPNVHSQEVLARLVELQKTSLELSLNES</sequence>
<dbReference type="Pfam" id="PF00578">
    <property type="entry name" value="AhpC-TSA"/>
    <property type="match status" value="1"/>
</dbReference>
<dbReference type="EC" id="1.11.1.24" evidence="3"/>
<dbReference type="PANTHER" id="PTHR42801:SF4">
    <property type="entry name" value="AHPC_TSA FAMILY PROTEIN"/>
    <property type="match status" value="1"/>
</dbReference>
<dbReference type="InterPro" id="IPR000866">
    <property type="entry name" value="AhpC/TSA"/>
</dbReference>
<comment type="caution">
    <text evidence="14">The sequence shown here is derived from an EMBL/GenBank/DDBJ whole genome shotgun (WGS) entry which is preliminary data.</text>
</comment>
<dbReference type="SUPFAM" id="SSF52833">
    <property type="entry name" value="Thioredoxin-like"/>
    <property type="match status" value="1"/>
</dbReference>
<keyword evidence="5" id="KW-0049">Antioxidant</keyword>
<dbReference type="GO" id="GO:0008379">
    <property type="term" value="F:thioredoxin peroxidase activity"/>
    <property type="evidence" value="ECO:0007669"/>
    <property type="project" value="TreeGrafter"/>
</dbReference>
<evidence type="ECO:0000256" key="10">
    <source>
        <dbReference type="ARBA" id="ARBA00038489"/>
    </source>
</evidence>
<dbReference type="InterPro" id="IPR013766">
    <property type="entry name" value="Thioredoxin_domain"/>
</dbReference>
<evidence type="ECO:0000256" key="7">
    <source>
        <dbReference type="ARBA" id="ARBA00023157"/>
    </source>
</evidence>
<name>A0A1X4G3S8_9CYAN</name>
<evidence type="ECO:0000256" key="12">
    <source>
        <dbReference type="ARBA" id="ARBA00049091"/>
    </source>
</evidence>
<dbReference type="Proteomes" id="UP000192997">
    <property type="component" value="Unassembled WGS sequence"/>
</dbReference>
<reference evidence="15" key="1">
    <citation type="submission" date="2017-04" db="EMBL/GenBank/DDBJ databases">
        <authorList>
            <person name="Abreu V.A."/>
            <person name="Popin R.V."/>
            <person name="Rigonato J."/>
            <person name="Andreote A.P."/>
            <person name="Schaker P.C."/>
            <person name="Hoff-Risseti C."/>
            <person name="Alvarenga D.O."/>
            <person name="Varani A.M."/>
            <person name="Fiore M.F."/>
        </authorList>
    </citation>
    <scope>NUCLEOTIDE SEQUENCE [LARGE SCALE GENOMIC DNA]</scope>
    <source>
        <strain evidence="15">CENA303</strain>
    </source>
</reference>
<dbReference type="GO" id="GO:0005737">
    <property type="term" value="C:cytoplasm"/>
    <property type="evidence" value="ECO:0007669"/>
    <property type="project" value="TreeGrafter"/>
</dbReference>
<dbReference type="PANTHER" id="PTHR42801">
    <property type="entry name" value="THIOREDOXIN-DEPENDENT PEROXIDE REDUCTASE"/>
    <property type="match status" value="1"/>
</dbReference>
<dbReference type="InterPro" id="IPR036249">
    <property type="entry name" value="Thioredoxin-like_sf"/>
</dbReference>
<gene>
    <name evidence="14" type="ORF">B7O87_13860</name>
</gene>